<accession>A0AAN6N0W0</accession>
<dbReference type="GO" id="GO:0030170">
    <property type="term" value="F:pyridoxal phosphate binding"/>
    <property type="evidence" value="ECO:0007669"/>
    <property type="project" value="InterPro"/>
</dbReference>
<dbReference type="Proteomes" id="UP001303473">
    <property type="component" value="Unassembled WGS sequence"/>
</dbReference>
<feature type="domain" description="Aminotransferase class I/classII large" evidence="2">
    <location>
        <begin position="59"/>
        <end position="461"/>
    </location>
</feature>
<evidence type="ECO:0000313" key="4">
    <source>
        <dbReference type="Proteomes" id="UP001303473"/>
    </source>
</evidence>
<dbReference type="InterPro" id="IPR015421">
    <property type="entry name" value="PyrdxlP-dep_Trfase_major"/>
</dbReference>
<dbReference type="InterPro" id="IPR015422">
    <property type="entry name" value="PyrdxlP-dep_Trfase_small"/>
</dbReference>
<sequence>MGSTFHTSSPEENEVQNAAVTYGLSQRGAYNKIHMNHWDLIGKMLGNPWTPDNPDGLVLLGVAENALMHREVAEFIEKHMKVDPIKHLTYGSGPRGSPRLRKALAKFLDNYLLPCEDTRPEDLIILQGVSGVLDSLTWAVCDDGEGVIIPRPFYTGFQVHFRSRARATIVPASFQDIPGYQDFDDIFRPDFVRKAFENALRRAQDEGVRVRAVCISNPHNPLGRCYPVDTLIEILNFCGRHDLHLFSDEIYANSVFQNHDAPGWTPFTSMLSLSDRIDPKLLHVGYGASKDWCANGLRIGALHTRNKGMQRAIADNSSLTWSPYIVQDLWAAMLEDEDFTSSFLKKNRTLLAEQHAIAARFLDRKRIPYYRNSNAGVFIWIDLRHFLYKPSPPANGETETRRLKQSDADTYKQREMEIVDRCLQNGVSIAHGSDYYTETLGWFRLVFTCPKEGLEVGLERIWKTLQELEAEWKR</sequence>
<dbReference type="CDD" id="cd00609">
    <property type="entry name" value="AAT_like"/>
    <property type="match status" value="1"/>
</dbReference>
<dbReference type="GO" id="GO:0006520">
    <property type="term" value="P:amino acid metabolic process"/>
    <property type="evidence" value="ECO:0007669"/>
    <property type="project" value="TreeGrafter"/>
</dbReference>
<keyword evidence="4" id="KW-1185">Reference proteome</keyword>
<dbReference type="SUPFAM" id="SSF53383">
    <property type="entry name" value="PLP-dependent transferases"/>
    <property type="match status" value="1"/>
</dbReference>
<dbReference type="InterPro" id="IPR004839">
    <property type="entry name" value="Aminotransferase_I/II_large"/>
</dbReference>
<keyword evidence="1" id="KW-0663">Pyridoxal phosphate</keyword>
<dbReference type="InterPro" id="IPR050478">
    <property type="entry name" value="Ethylene_sulfur-biosynth"/>
</dbReference>
<reference evidence="4" key="1">
    <citation type="journal article" date="2023" name="Mol. Phylogenet. Evol.">
        <title>Genome-scale phylogeny and comparative genomics of the fungal order Sordariales.</title>
        <authorList>
            <person name="Hensen N."/>
            <person name="Bonometti L."/>
            <person name="Westerberg I."/>
            <person name="Brannstrom I.O."/>
            <person name="Guillou S."/>
            <person name="Cros-Aarteil S."/>
            <person name="Calhoun S."/>
            <person name="Haridas S."/>
            <person name="Kuo A."/>
            <person name="Mondo S."/>
            <person name="Pangilinan J."/>
            <person name="Riley R."/>
            <person name="LaButti K."/>
            <person name="Andreopoulos B."/>
            <person name="Lipzen A."/>
            <person name="Chen C."/>
            <person name="Yan M."/>
            <person name="Daum C."/>
            <person name="Ng V."/>
            <person name="Clum A."/>
            <person name="Steindorff A."/>
            <person name="Ohm R.A."/>
            <person name="Martin F."/>
            <person name="Silar P."/>
            <person name="Natvig D.O."/>
            <person name="Lalanne C."/>
            <person name="Gautier V."/>
            <person name="Ament-Velasquez S.L."/>
            <person name="Kruys A."/>
            <person name="Hutchinson M.I."/>
            <person name="Powell A.J."/>
            <person name="Barry K."/>
            <person name="Miller A.N."/>
            <person name="Grigoriev I.V."/>
            <person name="Debuchy R."/>
            <person name="Gladieux P."/>
            <person name="Hiltunen Thoren M."/>
            <person name="Johannesson H."/>
        </authorList>
    </citation>
    <scope>NUCLEOTIDE SEQUENCE [LARGE SCALE GENOMIC DNA]</scope>
    <source>
        <strain evidence="4">CBS 340.73</strain>
    </source>
</reference>
<dbReference type="AlphaFoldDB" id="A0AAN6N0W0"/>
<dbReference type="Gene3D" id="3.40.640.10">
    <property type="entry name" value="Type I PLP-dependent aspartate aminotransferase-like (Major domain)"/>
    <property type="match status" value="1"/>
</dbReference>
<evidence type="ECO:0000313" key="3">
    <source>
        <dbReference type="EMBL" id="KAK3935798.1"/>
    </source>
</evidence>
<gene>
    <name evidence="3" type="ORF">QBC46DRAFT_396639</name>
</gene>
<evidence type="ECO:0000259" key="2">
    <source>
        <dbReference type="Pfam" id="PF00155"/>
    </source>
</evidence>
<proteinExistence type="predicted"/>
<comment type="caution">
    <text evidence="3">The sequence shown here is derived from an EMBL/GenBank/DDBJ whole genome shotgun (WGS) entry which is preliminary data.</text>
</comment>
<dbReference type="Gene3D" id="3.90.1150.10">
    <property type="entry name" value="Aspartate Aminotransferase, domain 1"/>
    <property type="match status" value="1"/>
</dbReference>
<dbReference type="PANTHER" id="PTHR43795:SF39">
    <property type="entry name" value="AMINOTRANSFERASE CLASS I_CLASSII DOMAIN-CONTAINING PROTEIN"/>
    <property type="match status" value="1"/>
</dbReference>
<evidence type="ECO:0000256" key="1">
    <source>
        <dbReference type="ARBA" id="ARBA00022898"/>
    </source>
</evidence>
<dbReference type="GO" id="GO:0008483">
    <property type="term" value="F:transaminase activity"/>
    <property type="evidence" value="ECO:0007669"/>
    <property type="project" value="TreeGrafter"/>
</dbReference>
<name>A0AAN6N0W0_9PEZI</name>
<dbReference type="Pfam" id="PF00155">
    <property type="entry name" value="Aminotran_1_2"/>
    <property type="match status" value="1"/>
</dbReference>
<dbReference type="PRINTS" id="PR00753">
    <property type="entry name" value="ACCSYNTHASE"/>
</dbReference>
<dbReference type="InterPro" id="IPR015424">
    <property type="entry name" value="PyrdxlP-dep_Trfase"/>
</dbReference>
<dbReference type="EMBL" id="MU853906">
    <property type="protein sequence ID" value="KAK3935798.1"/>
    <property type="molecule type" value="Genomic_DNA"/>
</dbReference>
<dbReference type="PANTHER" id="PTHR43795">
    <property type="entry name" value="BIFUNCTIONAL ASPARTATE AMINOTRANSFERASE AND GLUTAMATE/ASPARTATE-PREPHENATE AMINOTRANSFERASE-RELATED"/>
    <property type="match status" value="1"/>
</dbReference>
<organism evidence="3 4">
    <name type="scientific">Diplogelasinospora grovesii</name>
    <dbReference type="NCBI Taxonomy" id="303347"/>
    <lineage>
        <taxon>Eukaryota</taxon>
        <taxon>Fungi</taxon>
        <taxon>Dikarya</taxon>
        <taxon>Ascomycota</taxon>
        <taxon>Pezizomycotina</taxon>
        <taxon>Sordariomycetes</taxon>
        <taxon>Sordariomycetidae</taxon>
        <taxon>Sordariales</taxon>
        <taxon>Diplogelasinosporaceae</taxon>
        <taxon>Diplogelasinospora</taxon>
    </lineage>
</organism>
<protein>
    <submittedName>
        <fullName evidence="3">1-aminocyclopropane-1-carboxylate synthase</fullName>
    </submittedName>
</protein>